<dbReference type="EMBL" id="CYRY02044910">
    <property type="protein sequence ID" value="VCX40121.1"/>
    <property type="molecule type" value="Genomic_DNA"/>
</dbReference>
<dbReference type="Proteomes" id="UP000269945">
    <property type="component" value="Unassembled WGS sequence"/>
</dbReference>
<gene>
    <name evidence="2" type="ORF">BN2614_LOCUS1</name>
</gene>
<evidence type="ECO:0000256" key="1">
    <source>
        <dbReference type="SAM" id="MobiDB-lite"/>
    </source>
</evidence>
<evidence type="ECO:0000313" key="2">
    <source>
        <dbReference type="EMBL" id="VCX40121.1"/>
    </source>
</evidence>
<sequence length="31" mass="3370">MQQTARPSPRCAEQSGRLASSPSWAPRVQGE</sequence>
<protein>
    <submittedName>
        <fullName evidence="2">Uncharacterized protein</fullName>
    </submittedName>
</protein>
<comment type="caution">
    <text evidence="2">The sequence shown here is derived from an EMBL/GenBank/DDBJ whole genome shotgun (WGS) entry which is preliminary data.</text>
</comment>
<organism evidence="2 3">
    <name type="scientific">Gulo gulo</name>
    <name type="common">Wolverine</name>
    <name type="synonym">Gluton</name>
    <dbReference type="NCBI Taxonomy" id="48420"/>
    <lineage>
        <taxon>Eukaryota</taxon>
        <taxon>Metazoa</taxon>
        <taxon>Chordata</taxon>
        <taxon>Craniata</taxon>
        <taxon>Vertebrata</taxon>
        <taxon>Euteleostomi</taxon>
        <taxon>Mammalia</taxon>
        <taxon>Eutheria</taxon>
        <taxon>Laurasiatheria</taxon>
        <taxon>Carnivora</taxon>
        <taxon>Caniformia</taxon>
        <taxon>Musteloidea</taxon>
        <taxon>Mustelidae</taxon>
        <taxon>Guloninae</taxon>
        <taxon>Gulo</taxon>
    </lineage>
</organism>
<accession>A0A9X9M9Z5</accession>
<reference evidence="2 3" key="1">
    <citation type="submission" date="2018-10" db="EMBL/GenBank/DDBJ databases">
        <authorList>
            <person name="Ekblom R."/>
            <person name="Jareborg N."/>
        </authorList>
    </citation>
    <scope>NUCLEOTIDE SEQUENCE [LARGE SCALE GENOMIC DNA]</scope>
    <source>
        <tissue evidence="2">Muscle</tissue>
    </source>
</reference>
<proteinExistence type="predicted"/>
<evidence type="ECO:0000313" key="3">
    <source>
        <dbReference type="Proteomes" id="UP000269945"/>
    </source>
</evidence>
<name>A0A9X9M9Z5_GULGU</name>
<feature type="region of interest" description="Disordered" evidence="1">
    <location>
        <begin position="1"/>
        <end position="31"/>
    </location>
</feature>
<keyword evidence="3" id="KW-1185">Reference proteome</keyword>
<feature type="non-terminal residue" evidence="2">
    <location>
        <position position="31"/>
    </location>
</feature>
<dbReference type="AlphaFoldDB" id="A0A9X9M9Z5"/>